<dbReference type="AlphaFoldDB" id="A0A2I0JBX7"/>
<reference evidence="1 2" key="1">
    <citation type="submission" date="2017-11" db="EMBL/GenBank/DDBJ databases">
        <title>De-novo sequencing of pomegranate (Punica granatum L.) genome.</title>
        <authorList>
            <person name="Akparov Z."/>
            <person name="Amiraslanov A."/>
            <person name="Hajiyeva S."/>
            <person name="Abbasov M."/>
            <person name="Kaur K."/>
            <person name="Hamwieh A."/>
            <person name="Solovyev V."/>
            <person name="Salamov A."/>
            <person name="Braich B."/>
            <person name="Kosarev P."/>
            <person name="Mahmoud A."/>
            <person name="Hajiyev E."/>
            <person name="Babayeva S."/>
            <person name="Izzatullayeva V."/>
            <person name="Mammadov A."/>
            <person name="Mammadov A."/>
            <person name="Sharifova S."/>
            <person name="Ojaghi J."/>
            <person name="Eynullazada K."/>
            <person name="Bayramov B."/>
            <person name="Abdulazimova A."/>
            <person name="Shahmuradov I."/>
        </authorList>
    </citation>
    <scope>NUCLEOTIDE SEQUENCE [LARGE SCALE GENOMIC DNA]</scope>
    <source>
        <strain evidence="2">cv. AG2017</strain>
        <tissue evidence="1">Leaf</tissue>
    </source>
</reference>
<dbReference type="Proteomes" id="UP000233551">
    <property type="component" value="Unassembled WGS sequence"/>
</dbReference>
<organism evidence="1 2">
    <name type="scientific">Punica granatum</name>
    <name type="common">Pomegranate</name>
    <dbReference type="NCBI Taxonomy" id="22663"/>
    <lineage>
        <taxon>Eukaryota</taxon>
        <taxon>Viridiplantae</taxon>
        <taxon>Streptophyta</taxon>
        <taxon>Embryophyta</taxon>
        <taxon>Tracheophyta</taxon>
        <taxon>Spermatophyta</taxon>
        <taxon>Magnoliopsida</taxon>
        <taxon>eudicotyledons</taxon>
        <taxon>Gunneridae</taxon>
        <taxon>Pentapetalae</taxon>
        <taxon>rosids</taxon>
        <taxon>malvids</taxon>
        <taxon>Myrtales</taxon>
        <taxon>Lythraceae</taxon>
        <taxon>Punica</taxon>
    </lineage>
</organism>
<sequence>MTIPFEIGDLDRSVRVERSLYSVEIRSCGRASGQILGRDLTIARRPYRPRIVIVPRLLDTQWLLEMIGNHYWSLSRMAAGRELLLLCGHCWLLLNGYRLLAGLLLAGSEWLCSLAAKWLKCTTALSR</sequence>
<keyword evidence="2" id="KW-1185">Reference proteome</keyword>
<dbReference type="EMBL" id="PGOL01001841">
    <property type="protein sequence ID" value="PKI53752.1"/>
    <property type="molecule type" value="Genomic_DNA"/>
</dbReference>
<evidence type="ECO:0000313" key="1">
    <source>
        <dbReference type="EMBL" id="PKI53752.1"/>
    </source>
</evidence>
<accession>A0A2I0JBX7</accession>
<gene>
    <name evidence="1" type="ORF">CRG98_025882</name>
</gene>
<comment type="caution">
    <text evidence="1">The sequence shown here is derived from an EMBL/GenBank/DDBJ whole genome shotgun (WGS) entry which is preliminary data.</text>
</comment>
<evidence type="ECO:0000313" key="2">
    <source>
        <dbReference type="Proteomes" id="UP000233551"/>
    </source>
</evidence>
<protein>
    <submittedName>
        <fullName evidence="1">Uncharacterized protein</fullName>
    </submittedName>
</protein>
<proteinExistence type="predicted"/>
<name>A0A2I0JBX7_PUNGR</name>